<evidence type="ECO:0000313" key="1">
    <source>
        <dbReference type="EMBL" id="MDN3610581.1"/>
    </source>
</evidence>
<protein>
    <submittedName>
        <fullName evidence="1">Uncharacterized protein</fullName>
    </submittedName>
</protein>
<organism evidence="1 2">
    <name type="scientific">Vibrio ostreicida</name>
    <dbReference type="NCBI Taxonomy" id="526588"/>
    <lineage>
        <taxon>Bacteria</taxon>
        <taxon>Pseudomonadati</taxon>
        <taxon>Pseudomonadota</taxon>
        <taxon>Gammaproteobacteria</taxon>
        <taxon>Vibrionales</taxon>
        <taxon>Vibrionaceae</taxon>
        <taxon>Vibrio</taxon>
    </lineage>
</organism>
<dbReference type="RefSeq" id="WP_076585360.1">
    <property type="nucleotide sequence ID" value="NZ_JABEYA020000001.1"/>
</dbReference>
<dbReference type="Proteomes" id="UP001238540">
    <property type="component" value="Unassembled WGS sequence"/>
</dbReference>
<gene>
    <name evidence="1" type="ORF">QWZ16_12790</name>
</gene>
<proteinExistence type="predicted"/>
<dbReference type="EMBL" id="JAUFQC010000001">
    <property type="protein sequence ID" value="MDN3610581.1"/>
    <property type="molecule type" value="Genomic_DNA"/>
</dbReference>
<reference evidence="2" key="1">
    <citation type="journal article" date="2019" name="Int. J. Syst. Evol. Microbiol.">
        <title>The Global Catalogue of Microorganisms (GCM) 10K type strain sequencing project: providing services to taxonomists for standard genome sequencing and annotation.</title>
        <authorList>
            <consortium name="The Broad Institute Genomics Platform"/>
            <consortium name="The Broad Institute Genome Sequencing Center for Infectious Disease"/>
            <person name="Wu L."/>
            <person name="Ma J."/>
        </authorList>
    </citation>
    <scope>NUCLEOTIDE SEQUENCE [LARGE SCALE GENOMIC DNA]</scope>
    <source>
        <strain evidence="2">CECT 7398</strain>
    </source>
</reference>
<name>A0ABT8BW04_9VIBR</name>
<keyword evidence="2" id="KW-1185">Reference proteome</keyword>
<accession>A0ABT8BW04</accession>
<evidence type="ECO:0000313" key="2">
    <source>
        <dbReference type="Proteomes" id="UP001238540"/>
    </source>
</evidence>
<comment type="caution">
    <text evidence="1">The sequence shown here is derived from an EMBL/GenBank/DDBJ whole genome shotgun (WGS) entry which is preliminary data.</text>
</comment>
<sequence>MKQLRFRLCEASDGRIYALLSDQPDTEELFDSGYKVAYKYRDNDTGQALLARWRSSYTVISKAFEQIPTHGELPEEVQQAFDAMVASLLSGVDVIFCDYNLSIEADLPIGNGMMDNYRSTDCVLFSCQELIGHDPMTQPYMVSYAVPRYPDTANVGCQHRIYSKTDSFAFAQAINAIVNQRERDALNGGHIRTETDSYINQPTVSQAMAEQEVNRFVEALVPSSRRVAALNAPVN</sequence>